<feature type="compositionally biased region" description="Basic and acidic residues" evidence="1">
    <location>
        <begin position="350"/>
        <end position="359"/>
    </location>
</feature>
<dbReference type="Proteomes" id="UP000191024">
    <property type="component" value="Chromosome F"/>
</dbReference>
<dbReference type="PANTHER" id="PTHR12751">
    <property type="entry name" value="PHOSPHATASE AND ACTIN REGULATOR PHACTR"/>
    <property type="match status" value="1"/>
</dbReference>
<gene>
    <name evidence="2" type="ORF">LAMI_0F14950G</name>
</gene>
<feature type="compositionally biased region" description="Polar residues" evidence="1">
    <location>
        <begin position="475"/>
        <end position="493"/>
    </location>
</feature>
<feature type="compositionally biased region" description="Polar residues" evidence="1">
    <location>
        <begin position="309"/>
        <end position="322"/>
    </location>
</feature>
<dbReference type="GO" id="GO:0030036">
    <property type="term" value="P:actin cytoskeleton organization"/>
    <property type="evidence" value="ECO:0007669"/>
    <property type="project" value="TreeGrafter"/>
</dbReference>
<feature type="region of interest" description="Disordered" evidence="1">
    <location>
        <begin position="1"/>
        <end position="94"/>
    </location>
</feature>
<feature type="compositionally biased region" description="Basic and acidic residues" evidence="1">
    <location>
        <begin position="227"/>
        <end position="250"/>
    </location>
</feature>
<feature type="compositionally biased region" description="Basic residues" evidence="1">
    <location>
        <begin position="251"/>
        <end position="268"/>
    </location>
</feature>
<dbReference type="STRING" id="1230905.A0A1G4K453"/>
<protein>
    <submittedName>
        <fullName evidence="2">LAMI_0F14950g1_1</fullName>
    </submittedName>
</protein>
<feature type="region of interest" description="Disordered" evidence="1">
    <location>
        <begin position="128"/>
        <end position="395"/>
    </location>
</feature>
<feature type="region of interest" description="Disordered" evidence="1">
    <location>
        <begin position="473"/>
        <end position="499"/>
    </location>
</feature>
<dbReference type="PANTHER" id="PTHR12751:SF18">
    <property type="entry name" value="PHOSPHATASE AND ACTIN REGULATOR 1"/>
    <property type="match status" value="1"/>
</dbReference>
<evidence type="ECO:0000256" key="1">
    <source>
        <dbReference type="SAM" id="MobiDB-lite"/>
    </source>
</evidence>
<feature type="compositionally biased region" description="Polar residues" evidence="1">
    <location>
        <begin position="1"/>
        <end position="21"/>
    </location>
</feature>
<reference evidence="3" key="1">
    <citation type="submission" date="2016-03" db="EMBL/GenBank/DDBJ databases">
        <authorList>
            <person name="Devillers H."/>
        </authorList>
    </citation>
    <scope>NUCLEOTIDE SEQUENCE [LARGE SCALE GENOMIC DNA]</scope>
</reference>
<dbReference type="OrthoDB" id="5563016at2759"/>
<evidence type="ECO:0000313" key="3">
    <source>
        <dbReference type="Proteomes" id="UP000191024"/>
    </source>
</evidence>
<feature type="region of interest" description="Disordered" evidence="1">
    <location>
        <begin position="636"/>
        <end position="658"/>
    </location>
</feature>
<feature type="compositionally biased region" description="Polar residues" evidence="1">
    <location>
        <begin position="36"/>
        <end position="60"/>
    </location>
</feature>
<dbReference type="AlphaFoldDB" id="A0A1G4K453"/>
<feature type="compositionally biased region" description="Polar residues" evidence="1">
    <location>
        <begin position="279"/>
        <end position="295"/>
    </location>
</feature>
<feature type="compositionally biased region" description="Polar residues" evidence="1">
    <location>
        <begin position="79"/>
        <end position="94"/>
    </location>
</feature>
<sequence length="812" mass="90266">MEENDNLFSDSFYSSHSMNNSEHARNLRNSVIFDGSSENPSPERNTYQTGNTNVDVSGTDASVDYASHLHGSSDETDEPSSQTKTLKMTPSPSLSALAGILNEKSKRADEKMKQGLGLAGTIVEEDFGEPANYNPNSPNLIDIDDHSPENFSRQYISDAYSTREHQPDFLNTPKTEPPTPRVEPTEHSFTHEGSSVDANSSTMTTERQERVSVSVLPRKSTVSNETSSKRSVSDSAKPQKAEQPKAERAKEKKKKKSLLSFLKRKPPKSRSFVVEDTKQQNSLPTSSTFSVANSSGDDRKDAIRPTAFTKRSQSNGSIFNTFRKSKEASQAAVDQPFAPQKRKSQVLPKSDVHLEKKQGPDQSIQKRKPTPLNFEQITPKSDPLPPPPKPSVSVELPPAAEVRPKNDAGEALFPKSLSAQEVESIVSLERSRSLRSNKRGSPMSNRRSFTDNISVNAQQEGMFITPASDIVISTPDLTKSPTSSILRNGTFDSSDLHRNLSGKDSINTGYLDQANGSTKSPSLLQERDFSFTSVENKINGLSLESPQRLKASPKSPVRSQPTGPRRNDTPDVEFMSDIMEFANIIDFGNDIDLSLDFEDQKYQYGSLNPSLQKKDYPLSKPDTGAADLFNFESSRPYSWDREIPPEQSPEATNQRGRSHNLAPLAETSALFNDEDEHEFEGEDFNQAEQALESPTIQAYIPQTAQTARPLSLSFRGLRQNYMESPTISSFQAPMVINGEFSGSSSFSKKGVTFSSRIVLFTTYAEDEYDRHPEIATCNQLTPQLAQMIKDELNTLKSEMEIHEDSQRYTHYF</sequence>
<accession>A0A1G4K453</accession>
<proteinExistence type="predicted"/>
<feature type="region of interest" description="Disordered" evidence="1">
    <location>
        <begin position="542"/>
        <end position="571"/>
    </location>
</feature>
<dbReference type="GO" id="GO:0003779">
    <property type="term" value="F:actin binding"/>
    <property type="evidence" value="ECO:0007669"/>
    <property type="project" value="TreeGrafter"/>
</dbReference>
<feature type="compositionally biased region" description="Polar residues" evidence="1">
    <location>
        <begin position="191"/>
        <end position="205"/>
    </location>
</feature>
<organism evidence="2 3">
    <name type="scientific">Lachancea mirantina</name>
    <dbReference type="NCBI Taxonomy" id="1230905"/>
    <lineage>
        <taxon>Eukaryota</taxon>
        <taxon>Fungi</taxon>
        <taxon>Dikarya</taxon>
        <taxon>Ascomycota</taxon>
        <taxon>Saccharomycotina</taxon>
        <taxon>Saccharomycetes</taxon>
        <taxon>Saccharomycetales</taxon>
        <taxon>Saccharomycetaceae</taxon>
        <taxon>Lachancea</taxon>
    </lineage>
</organism>
<dbReference type="EMBL" id="LT598467">
    <property type="protein sequence ID" value="SCU98505.1"/>
    <property type="molecule type" value="Genomic_DNA"/>
</dbReference>
<feature type="region of interest" description="Disordered" evidence="1">
    <location>
        <begin position="427"/>
        <end position="451"/>
    </location>
</feature>
<feature type="compositionally biased region" description="Polar residues" evidence="1">
    <location>
        <begin position="442"/>
        <end position="451"/>
    </location>
</feature>
<evidence type="ECO:0000313" key="2">
    <source>
        <dbReference type="EMBL" id="SCU98505.1"/>
    </source>
</evidence>
<name>A0A1G4K453_9SACH</name>
<keyword evidence="3" id="KW-1185">Reference proteome</keyword>